<protein>
    <recommendedName>
        <fullName evidence="1">KIB1-4 beta-propeller domain-containing protein</fullName>
    </recommendedName>
</protein>
<keyword evidence="3" id="KW-1185">Reference proteome</keyword>
<gene>
    <name evidence="2" type="ORF">RND81_03G135100</name>
</gene>
<dbReference type="EMBL" id="JBDFQZ010000003">
    <property type="protein sequence ID" value="KAK9741880.1"/>
    <property type="molecule type" value="Genomic_DNA"/>
</dbReference>
<dbReference type="InterPro" id="IPR005174">
    <property type="entry name" value="KIB1-4_b-propeller"/>
</dbReference>
<proteinExistence type="predicted"/>
<dbReference type="InterPro" id="IPR036047">
    <property type="entry name" value="F-box-like_dom_sf"/>
</dbReference>
<evidence type="ECO:0000313" key="3">
    <source>
        <dbReference type="Proteomes" id="UP001443914"/>
    </source>
</evidence>
<dbReference type="AlphaFoldDB" id="A0AAW1M003"/>
<dbReference type="CDD" id="cd09917">
    <property type="entry name" value="F-box_SF"/>
    <property type="match status" value="1"/>
</dbReference>
<accession>A0AAW1M003</accession>
<name>A0AAW1M003_SAPOF</name>
<dbReference type="PANTHER" id="PTHR44259">
    <property type="entry name" value="OS07G0183000 PROTEIN-RELATED"/>
    <property type="match status" value="1"/>
</dbReference>
<organism evidence="2 3">
    <name type="scientific">Saponaria officinalis</name>
    <name type="common">Common soapwort</name>
    <name type="synonym">Lychnis saponaria</name>
    <dbReference type="NCBI Taxonomy" id="3572"/>
    <lineage>
        <taxon>Eukaryota</taxon>
        <taxon>Viridiplantae</taxon>
        <taxon>Streptophyta</taxon>
        <taxon>Embryophyta</taxon>
        <taxon>Tracheophyta</taxon>
        <taxon>Spermatophyta</taxon>
        <taxon>Magnoliopsida</taxon>
        <taxon>eudicotyledons</taxon>
        <taxon>Gunneridae</taxon>
        <taxon>Pentapetalae</taxon>
        <taxon>Caryophyllales</taxon>
        <taxon>Caryophyllaceae</taxon>
        <taxon>Caryophylleae</taxon>
        <taxon>Saponaria</taxon>
    </lineage>
</organism>
<dbReference type="Gene3D" id="1.20.1280.50">
    <property type="match status" value="1"/>
</dbReference>
<dbReference type="SUPFAM" id="SSF81383">
    <property type="entry name" value="F-box domain"/>
    <property type="match status" value="1"/>
</dbReference>
<dbReference type="PANTHER" id="PTHR44259:SF107">
    <property type="entry name" value="F-BOX PROTEIN SKIP23-LIKE"/>
    <property type="match status" value="1"/>
</dbReference>
<evidence type="ECO:0000313" key="2">
    <source>
        <dbReference type="EMBL" id="KAK9741880.1"/>
    </source>
</evidence>
<reference evidence="2" key="1">
    <citation type="submission" date="2024-03" db="EMBL/GenBank/DDBJ databases">
        <title>WGS assembly of Saponaria officinalis var. Norfolk2.</title>
        <authorList>
            <person name="Jenkins J."/>
            <person name="Shu S."/>
            <person name="Grimwood J."/>
            <person name="Barry K."/>
            <person name="Goodstein D."/>
            <person name="Schmutz J."/>
            <person name="Leebens-Mack J."/>
            <person name="Osbourn A."/>
        </authorList>
    </citation>
    <scope>NUCLEOTIDE SEQUENCE [LARGE SCALE GENOMIC DNA]</scope>
    <source>
        <strain evidence="2">JIC</strain>
    </source>
</reference>
<dbReference type="Proteomes" id="UP001443914">
    <property type="component" value="Unassembled WGS sequence"/>
</dbReference>
<evidence type="ECO:0000259" key="1">
    <source>
        <dbReference type="Pfam" id="PF03478"/>
    </source>
</evidence>
<feature type="domain" description="KIB1-4 beta-propeller" evidence="1">
    <location>
        <begin position="86"/>
        <end position="391"/>
    </location>
</feature>
<dbReference type="Pfam" id="PF03478">
    <property type="entry name" value="Beta-prop_KIB1-4"/>
    <property type="match status" value="1"/>
</dbReference>
<dbReference type="InterPro" id="IPR050942">
    <property type="entry name" value="F-box_BR-signaling"/>
</dbReference>
<sequence length="420" mass="48482">MEGVLSNIQTSAAMAVDWSSLPVDLVCTIALNLKTFEDFIYFSAVCRSWNHASSLIKHQWRATPVVPWLLLAQNTNEDQKSIRDIFNLKNNKCYKFNFPEMVEARCWGSVDGWVAMVDHHLDVQLFNPITKARIRFPSVIPLCLYEDNEIHYFYGYEVYVGWMLSFFLQKFIVLKISPDEFLIVLLYDWQGLAFVRYGDPSWTNVVTPNSVGDRIDNIDATKAIVDVASVNDDVFALYNTGTIVYWNVKEFGGCGLLKLVNYFPPSQPLIFFDKLMLGMYRKYLVKSGNQLLVVLQSKEEVLNAEQDDYDYDFFYRTTGFQVYKLNFTDRKWEEIQDFGDVALIVGNNSSMCVPIASSKSMHRSCIYFTDDEYNMSGSLEEKSGHDIGAYDIKCRQIWKFYEGGNTRSLRCPPTCFIPQF</sequence>
<comment type="caution">
    <text evidence="2">The sequence shown here is derived from an EMBL/GenBank/DDBJ whole genome shotgun (WGS) entry which is preliminary data.</text>
</comment>